<feature type="region of interest" description="Disordered" evidence="1">
    <location>
        <begin position="210"/>
        <end position="242"/>
    </location>
</feature>
<feature type="compositionally biased region" description="Basic residues" evidence="1">
    <location>
        <begin position="233"/>
        <end position="242"/>
    </location>
</feature>
<evidence type="ECO:0000313" key="2">
    <source>
        <dbReference type="EMBL" id="CAH1227061.1"/>
    </source>
</evidence>
<dbReference type="AlphaFoldDB" id="A0A8J9VXB1"/>
<name>A0A8J9VXB1_BRALA</name>
<dbReference type="EMBL" id="OV696686">
    <property type="protein sequence ID" value="CAH1227061.1"/>
    <property type="molecule type" value="Genomic_DNA"/>
</dbReference>
<dbReference type="Proteomes" id="UP000838412">
    <property type="component" value="Chromosome 1"/>
</dbReference>
<reference evidence="2" key="1">
    <citation type="submission" date="2022-01" db="EMBL/GenBank/DDBJ databases">
        <authorList>
            <person name="Braso-Vives M."/>
        </authorList>
    </citation>
    <scope>NUCLEOTIDE SEQUENCE</scope>
</reference>
<keyword evidence="3" id="KW-1185">Reference proteome</keyword>
<evidence type="ECO:0000256" key="1">
    <source>
        <dbReference type="SAM" id="MobiDB-lite"/>
    </source>
</evidence>
<gene>
    <name evidence="2" type="primary">Hypp146</name>
    <name evidence="2" type="ORF">BLAG_LOCUS398</name>
</gene>
<accession>A0A8J9VXB1</accession>
<protein>
    <submittedName>
        <fullName evidence="2">Hypp146 protein</fullName>
    </submittedName>
</protein>
<feature type="region of interest" description="Disordered" evidence="1">
    <location>
        <begin position="71"/>
        <end position="92"/>
    </location>
</feature>
<sequence>MASLGYGHANTYVQPTPHIYCAAKMEGHRQKLEEQKHALSFSERLSELGLERLRHSHIAQPLPPAIRTPLIEAPPGHHPPPSAYTPGNPQIQATQDPQPVITAKVFQLLFKTNIQLASMVEPDDGASRSPPSSWPYQPYQPFMGAPMPPPAMPPHTTAAATIERISPEMAGRLPTTMPEVITQRFPGDIPLRFPADSQFSYPDLRFLRPETLGPQTSVPGGGSNRVHGLQQRPYHHHVHAAH</sequence>
<evidence type="ECO:0000313" key="3">
    <source>
        <dbReference type="Proteomes" id="UP000838412"/>
    </source>
</evidence>
<organism evidence="2 3">
    <name type="scientific">Branchiostoma lanceolatum</name>
    <name type="common">Common lancelet</name>
    <name type="synonym">Amphioxus lanceolatum</name>
    <dbReference type="NCBI Taxonomy" id="7740"/>
    <lineage>
        <taxon>Eukaryota</taxon>
        <taxon>Metazoa</taxon>
        <taxon>Chordata</taxon>
        <taxon>Cephalochordata</taxon>
        <taxon>Leptocardii</taxon>
        <taxon>Amphioxiformes</taxon>
        <taxon>Branchiostomatidae</taxon>
        <taxon>Branchiostoma</taxon>
    </lineage>
</organism>
<proteinExistence type="predicted"/>